<dbReference type="GO" id="GO:0005829">
    <property type="term" value="C:cytosol"/>
    <property type="evidence" value="ECO:0007669"/>
    <property type="project" value="TreeGrafter"/>
</dbReference>
<comment type="caution">
    <text evidence="4">The sequence shown here is derived from an EMBL/GenBank/DDBJ whole genome shotgun (WGS) entry which is preliminary data.</text>
</comment>
<sequence>MRLWVDTDFGFDDLWALLLLRVHGLQPAGVSLVAGNAPLPQVTRNALGAARAFGGFGPLFAGADRPLRRPAEHAARILGPRGMQSRGAHLPEPDSAAPLPAAADGLARFLDAGDDEPATILALGPLTNLAALAHSRPAQYARIGRIVWMGGSAGRGNHTPAAEFNALADPEAADRIARGPVPLAVVDLQACRQATFGPEDLPGLSSPLLSDLLGGYLDIALSRGRTRMAIYDPIAALALVMPAMVAFAPAQMRIELADGPDCGRTAFAPDRHGPHRLATRVAPDAARHCLDALKKVQDHA</sequence>
<dbReference type="PANTHER" id="PTHR12304:SF4">
    <property type="entry name" value="URIDINE NUCLEOSIDASE"/>
    <property type="match status" value="1"/>
</dbReference>
<dbReference type="AlphaFoldDB" id="A0A6L5Z0H4"/>
<dbReference type="SUPFAM" id="SSF53590">
    <property type="entry name" value="Nucleoside hydrolase"/>
    <property type="match status" value="1"/>
</dbReference>
<evidence type="ECO:0000256" key="2">
    <source>
        <dbReference type="ARBA" id="ARBA00023295"/>
    </source>
</evidence>
<dbReference type="Proteomes" id="UP000474957">
    <property type="component" value="Unassembled WGS sequence"/>
</dbReference>
<evidence type="ECO:0000313" key="5">
    <source>
        <dbReference type="Proteomes" id="UP000474957"/>
    </source>
</evidence>
<accession>A0A6L5Z0H4</accession>
<evidence type="ECO:0000313" key="4">
    <source>
        <dbReference type="EMBL" id="MSU90053.1"/>
    </source>
</evidence>
<evidence type="ECO:0000256" key="1">
    <source>
        <dbReference type="ARBA" id="ARBA00022801"/>
    </source>
</evidence>
<dbReference type="PANTHER" id="PTHR12304">
    <property type="entry name" value="INOSINE-URIDINE PREFERRING NUCLEOSIDE HYDROLASE"/>
    <property type="match status" value="1"/>
</dbReference>
<dbReference type="Gene3D" id="3.90.245.10">
    <property type="entry name" value="Ribonucleoside hydrolase-like"/>
    <property type="match status" value="1"/>
</dbReference>
<proteinExistence type="predicted"/>
<feature type="domain" description="Inosine/uridine-preferring nucleoside hydrolase" evidence="3">
    <location>
        <begin position="3"/>
        <end position="281"/>
    </location>
</feature>
<keyword evidence="2" id="KW-0326">Glycosidase</keyword>
<dbReference type="RefSeq" id="WP_154446547.1">
    <property type="nucleotide sequence ID" value="NZ_WIND01000007.1"/>
</dbReference>
<organism evidence="4 5">
    <name type="scientific">Halovulum marinum</name>
    <dbReference type="NCBI Taxonomy" id="2662447"/>
    <lineage>
        <taxon>Bacteria</taxon>
        <taxon>Pseudomonadati</taxon>
        <taxon>Pseudomonadota</taxon>
        <taxon>Alphaproteobacteria</taxon>
        <taxon>Rhodobacterales</taxon>
        <taxon>Paracoccaceae</taxon>
        <taxon>Halovulum</taxon>
    </lineage>
</organism>
<name>A0A6L5Z0H4_9RHOB</name>
<dbReference type="GO" id="GO:0006152">
    <property type="term" value="P:purine nucleoside catabolic process"/>
    <property type="evidence" value="ECO:0007669"/>
    <property type="project" value="TreeGrafter"/>
</dbReference>
<dbReference type="InterPro" id="IPR001910">
    <property type="entry name" value="Inosine/uridine_hydrolase_dom"/>
</dbReference>
<keyword evidence="5" id="KW-1185">Reference proteome</keyword>
<reference evidence="4 5" key="1">
    <citation type="submission" date="2019-10" db="EMBL/GenBank/DDBJ databases">
        <title>Cognatihalovulum marinum gen. nov. sp. nov., a new member of the family Rhodobacteraceae isolated from deep seawater of the Northwest Indian Ocean.</title>
        <authorList>
            <person name="Ruan C."/>
            <person name="Wang J."/>
            <person name="Zheng X."/>
            <person name="Song L."/>
            <person name="Zhu Y."/>
            <person name="Huang Y."/>
            <person name="Lu Z."/>
            <person name="Du W."/>
            <person name="Huang L."/>
            <person name="Dai X."/>
        </authorList>
    </citation>
    <scope>NUCLEOTIDE SEQUENCE [LARGE SCALE GENOMIC DNA]</scope>
    <source>
        <strain evidence="4 5">2CG4</strain>
    </source>
</reference>
<gene>
    <name evidence="4" type="ORF">GE300_10575</name>
</gene>
<dbReference type="InterPro" id="IPR023186">
    <property type="entry name" value="IUNH"/>
</dbReference>
<protein>
    <submittedName>
        <fullName evidence="4">Nucleoside hydrolase</fullName>
    </submittedName>
</protein>
<dbReference type="GO" id="GO:0008477">
    <property type="term" value="F:purine nucleosidase activity"/>
    <property type="evidence" value="ECO:0007669"/>
    <property type="project" value="TreeGrafter"/>
</dbReference>
<keyword evidence="1 4" id="KW-0378">Hydrolase</keyword>
<dbReference type="InterPro" id="IPR036452">
    <property type="entry name" value="Ribo_hydro-like"/>
</dbReference>
<evidence type="ECO:0000259" key="3">
    <source>
        <dbReference type="Pfam" id="PF01156"/>
    </source>
</evidence>
<dbReference type="Pfam" id="PF01156">
    <property type="entry name" value="IU_nuc_hydro"/>
    <property type="match status" value="1"/>
</dbReference>
<dbReference type="EMBL" id="WIND01000007">
    <property type="protein sequence ID" value="MSU90053.1"/>
    <property type="molecule type" value="Genomic_DNA"/>
</dbReference>